<sequence length="67" mass="7757">MHELYLENAHPELGIERFQCQQVESQHSLAPSIRKELPPQKPYTATQGSAIKSRLATWFWGNGWLHL</sequence>
<evidence type="ECO:0000313" key="2">
    <source>
        <dbReference type="Proteomes" id="UP000078503"/>
    </source>
</evidence>
<dbReference type="AlphaFoldDB" id="A0A178K6Q4"/>
<comment type="caution">
    <text evidence="1">The sequence shown here is derived from an EMBL/GenBank/DDBJ whole genome shotgun (WGS) entry which is preliminary data.</text>
</comment>
<dbReference type="EMBL" id="LVHF01000029">
    <property type="protein sequence ID" value="OAN13019.1"/>
    <property type="molecule type" value="Genomic_DNA"/>
</dbReference>
<keyword evidence="2" id="KW-1185">Reference proteome</keyword>
<dbReference type="Proteomes" id="UP000078503">
    <property type="component" value="Unassembled WGS sequence"/>
</dbReference>
<gene>
    <name evidence="1" type="ORF">A3K86_15240</name>
</gene>
<accession>A0A178K6Q4</accession>
<proteinExistence type="predicted"/>
<protein>
    <submittedName>
        <fullName evidence="1">Uncharacterized protein</fullName>
    </submittedName>
</protein>
<name>A0A178K6Q4_9GAMM</name>
<evidence type="ECO:0000313" key="1">
    <source>
        <dbReference type="EMBL" id="OAN13019.1"/>
    </source>
</evidence>
<dbReference type="RefSeq" id="WP_068332898.1">
    <property type="nucleotide sequence ID" value="NZ_LVHF01000029.1"/>
</dbReference>
<dbReference type="STRING" id="858640.A3K86_15240"/>
<reference evidence="1 2" key="1">
    <citation type="submission" date="2016-03" db="EMBL/GenBank/DDBJ databases">
        <title>Photobacterium proteolyticum sp. nov. a protease producing bacterium isolated from ocean sediments of Laizhou Bay.</title>
        <authorList>
            <person name="Li Y."/>
        </authorList>
    </citation>
    <scope>NUCLEOTIDE SEQUENCE [LARGE SCALE GENOMIC DNA]</scope>
    <source>
        <strain evidence="1 2">R-40508</strain>
    </source>
</reference>
<organism evidence="1 2">
    <name type="scientific">Photobacterium jeanii</name>
    <dbReference type="NCBI Taxonomy" id="858640"/>
    <lineage>
        <taxon>Bacteria</taxon>
        <taxon>Pseudomonadati</taxon>
        <taxon>Pseudomonadota</taxon>
        <taxon>Gammaproteobacteria</taxon>
        <taxon>Vibrionales</taxon>
        <taxon>Vibrionaceae</taxon>
        <taxon>Photobacterium</taxon>
    </lineage>
</organism>